<evidence type="ECO:0000256" key="8">
    <source>
        <dbReference type="PROSITE-ProRule" id="PRU01193"/>
    </source>
</evidence>
<comment type="caution">
    <text evidence="12">The sequence shown here is derived from an EMBL/GenBank/DDBJ whole genome shotgun (WGS) entry which is preliminary data.</text>
</comment>
<gene>
    <name evidence="12" type="ORF">FJM65_03400</name>
</gene>
<keyword evidence="3" id="KW-0677">Repeat</keyword>
<dbReference type="InterPro" id="IPR046342">
    <property type="entry name" value="CBS_dom_sf"/>
</dbReference>
<dbReference type="GO" id="GO:0005886">
    <property type="term" value="C:plasma membrane"/>
    <property type="evidence" value="ECO:0007669"/>
    <property type="project" value="TreeGrafter"/>
</dbReference>
<dbReference type="PANTHER" id="PTHR22777:SF4">
    <property type="entry name" value="UPF0053 PROTEIN SLL1254"/>
    <property type="match status" value="1"/>
</dbReference>
<feature type="transmembrane region" description="Helical" evidence="9">
    <location>
        <begin position="88"/>
        <end position="107"/>
    </location>
</feature>
<organism evidence="12 13">
    <name type="scientific">Pontibacter mangrovi</name>
    <dbReference type="NCBI Taxonomy" id="2589816"/>
    <lineage>
        <taxon>Bacteria</taxon>
        <taxon>Pseudomonadati</taxon>
        <taxon>Bacteroidota</taxon>
        <taxon>Cytophagia</taxon>
        <taxon>Cytophagales</taxon>
        <taxon>Hymenobacteraceae</taxon>
        <taxon>Pontibacter</taxon>
    </lineage>
</organism>
<proteinExistence type="predicted"/>
<keyword evidence="13" id="KW-1185">Reference proteome</keyword>
<dbReference type="Pfam" id="PF00571">
    <property type="entry name" value="CBS"/>
    <property type="match status" value="1"/>
</dbReference>
<keyword evidence="2 8" id="KW-0812">Transmembrane</keyword>
<accession>A0A501W9W4</accession>
<protein>
    <submittedName>
        <fullName evidence="12">DUF21 domain-containing protein</fullName>
    </submittedName>
</protein>
<name>A0A501W9W4_9BACT</name>
<dbReference type="RefSeq" id="WP_140619400.1">
    <property type="nucleotide sequence ID" value="NZ_VFRQ01000001.1"/>
</dbReference>
<dbReference type="AlphaFoldDB" id="A0A501W9W4"/>
<reference evidence="12 13" key="1">
    <citation type="submission" date="2019-06" db="EMBL/GenBank/DDBJ databases">
        <title>A novel bacterium of genus Pontibacter, isolated from marine sediment.</title>
        <authorList>
            <person name="Huang H."/>
            <person name="Mo K."/>
            <person name="Hu Y."/>
        </authorList>
    </citation>
    <scope>NUCLEOTIDE SEQUENCE [LARGE SCALE GENOMIC DNA]</scope>
    <source>
        <strain evidence="12 13">HB172049</strain>
    </source>
</reference>
<dbReference type="Gene3D" id="3.10.580.10">
    <property type="entry name" value="CBS-domain"/>
    <property type="match status" value="1"/>
</dbReference>
<feature type="domain" description="CBS" evidence="10">
    <location>
        <begin position="264"/>
        <end position="322"/>
    </location>
</feature>
<feature type="transmembrane region" description="Helical" evidence="9">
    <location>
        <begin position="127"/>
        <end position="146"/>
    </location>
</feature>
<evidence type="ECO:0000313" key="13">
    <source>
        <dbReference type="Proteomes" id="UP000316727"/>
    </source>
</evidence>
<dbReference type="OrthoDB" id="9798188at2"/>
<dbReference type="Proteomes" id="UP000316727">
    <property type="component" value="Unassembled WGS sequence"/>
</dbReference>
<feature type="domain" description="CNNM transmembrane" evidence="11">
    <location>
        <begin position="1"/>
        <end position="180"/>
    </location>
</feature>
<dbReference type="SUPFAM" id="SSF54631">
    <property type="entry name" value="CBS-domain pair"/>
    <property type="match status" value="1"/>
</dbReference>
<dbReference type="PROSITE" id="PS51846">
    <property type="entry name" value="CNNM"/>
    <property type="match status" value="1"/>
</dbReference>
<evidence type="ECO:0000256" key="4">
    <source>
        <dbReference type="ARBA" id="ARBA00022989"/>
    </source>
</evidence>
<evidence type="ECO:0000256" key="2">
    <source>
        <dbReference type="ARBA" id="ARBA00022692"/>
    </source>
</evidence>
<dbReference type="Pfam" id="PF01595">
    <property type="entry name" value="CNNM"/>
    <property type="match status" value="1"/>
</dbReference>
<dbReference type="InterPro" id="IPR044751">
    <property type="entry name" value="Ion_transp-like_CBS"/>
</dbReference>
<keyword evidence="4 8" id="KW-1133">Transmembrane helix</keyword>
<dbReference type="EMBL" id="VFRQ01000001">
    <property type="protein sequence ID" value="TPE46399.1"/>
    <property type="molecule type" value="Genomic_DNA"/>
</dbReference>
<dbReference type="PANTHER" id="PTHR22777">
    <property type="entry name" value="HEMOLYSIN-RELATED"/>
    <property type="match status" value="1"/>
</dbReference>
<dbReference type="InterPro" id="IPR002550">
    <property type="entry name" value="CNNM"/>
</dbReference>
<comment type="subcellular location">
    <subcellularLocation>
        <location evidence="1">Membrane</location>
        <topology evidence="1">Multi-pass membrane protein</topology>
    </subcellularLocation>
</comment>
<dbReference type="CDD" id="cd04590">
    <property type="entry name" value="CBS_pair_CorC_HlyC_assoc"/>
    <property type="match status" value="1"/>
</dbReference>
<evidence type="ECO:0000256" key="7">
    <source>
        <dbReference type="PROSITE-ProRule" id="PRU00703"/>
    </source>
</evidence>
<evidence type="ECO:0000256" key="3">
    <source>
        <dbReference type="ARBA" id="ARBA00022737"/>
    </source>
</evidence>
<keyword evidence="5 7" id="KW-0129">CBS domain</keyword>
<evidence type="ECO:0000259" key="10">
    <source>
        <dbReference type="PROSITE" id="PS51371"/>
    </source>
</evidence>
<sequence>MGLLLLYLFIALFFSFLCSLLEASLLSITPSHVSIVSKEKPELGKELQHYKDNIDRPLAAILTLNTFAHTIGAAGVGAQAQRLWGEEYLTVVSVVLTVIILILTEIIPKTLGANYWKALTPFTVRTLKILIYSPLYPIIILSQFITKRLKTDKERSVLSRADFTAMAEMGIKQGIFKKGESQIIQNILRFNNILVRHIMTPRTVIVSAQEDMTMADFFRDFPDLRFSRIPVYSQNLDDVKGFVLKEEVLYKIINNEGDKPLKSIARKIQVVTEHMPIPTLFNKLLEQQEQIALVVDEYGGTAGLISMEDIIETLLGMEIIDELDQVADLQQWARQNWVKRARRLGYTPE</sequence>
<keyword evidence="6 8" id="KW-0472">Membrane</keyword>
<dbReference type="InterPro" id="IPR000644">
    <property type="entry name" value="CBS_dom"/>
</dbReference>
<dbReference type="SMART" id="SM00116">
    <property type="entry name" value="CBS"/>
    <property type="match status" value="2"/>
</dbReference>
<evidence type="ECO:0000256" key="5">
    <source>
        <dbReference type="ARBA" id="ARBA00023122"/>
    </source>
</evidence>
<evidence type="ECO:0000256" key="1">
    <source>
        <dbReference type="ARBA" id="ARBA00004141"/>
    </source>
</evidence>
<evidence type="ECO:0000256" key="9">
    <source>
        <dbReference type="SAM" id="Phobius"/>
    </source>
</evidence>
<evidence type="ECO:0000313" key="12">
    <source>
        <dbReference type="EMBL" id="TPE46399.1"/>
    </source>
</evidence>
<evidence type="ECO:0000256" key="6">
    <source>
        <dbReference type="ARBA" id="ARBA00023136"/>
    </source>
</evidence>
<dbReference type="PROSITE" id="PS51371">
    <property type="entry name" value="CBS"/>
    <property type="match status" value="1"/>
</dbReference>
<evidence type="ECO:0000259" key="11">
    <source>
        <dbReference type="PROSITE" id="PS51846"/>
    </source>
</evidence>